<proteinExistence type="predicted"/>
<organism evidence="1 2">
    <name type="scientific">Rotaria magnacalcarata</name>
    <dbReference type="NCBI Taxonomy" id="392030"/>
    <lineage>
        <taxon>Eukaryota</taxon>
        <taxon>Metazoa</taxon>
        <taxon>Spiralia</taxon>
        <taxon>Gnathifera</taxon>
        <taxon>Rotifera</taxon>
        <taxon>Eurotatoria</taxon>
        <taxon>Bdelloidea</taxon>
        <taxon>Philodinida</taxon>
        <taxon>Philodinidae</taxon>
        <taxon>Rotaria</taxon>
    </lineage>
</organism>
<name>A0A8S3BG44_9BILA</name>
<evidence type="ECO:0000313" key="1">
    <source>
        <dbReference type="EMBL" id="CAF4828083.1"/>
    </source>
</evidence>
<reference evidence="1" key="1">
    <citation type="submission" date="2021-02" db="EMBL/GenBank/DDBJ databases">
        <authorList>
            <person name="Nowell W R."/>
        </authorList>
    </citation>
    <scope>NUCLEOTIDE SEQUENCE</scope>
</reference>
<dbReference type="AlphaFoldDB" id="A0A8S3BG44"/>
<dbReference type="EMBL" id="CAJOBH010146312">
    <property type="protein sequence ID" value="CAF4828083.1"/>
    <property type="molecule type" value="Genomic_DNA"/>
</dbReference>
<gene>
    <name evidence="1" type="ORF">BYL167_LOCUS49284</name>
</gene>
<sequence length="39" mass="4426">MSSSSANMKSVALADRCCQQPAQIRHHNMYLISKDHLPR</sequence>
<feature type="non-terminal residue" evidence="1">
    <location>
        <position position="1"/>
    </location>
</feature>
<comment type="caution">
    <text evidence="1">The sequence shown here is derived from an EMBL/GenBank/DDBJ whole genome shotgun (WGS) entry which is preliminary data.</text>
</comment>
<accession>A0A8S3BG44</accession>
<protein>
    <submittedName>
        <fullName evidence="1">Uncharacterized protein</fullName>
    </submittedName>
</protein>
<evidence type="ECO:0000313" key="2">
    <source>
        <dbReference type="Proteomes" id="UP000681967"/>
    </source>
</evidence>
<dbReference type="Proteomes" id="UP000681967">
    <property type="component" value="Unassembled WGS sequence"/>
</dbReference>